<dbReference type="PATRIC" id="fig|1263867.3.peg.6005"/>
<proteinExistence type="predicted"/>
<evidence type="ECO:0000313" key="2">
    <source>
        <dbReference type="EMBL" id="EMB13659.1"/>
    </source>
</evidence>
<feature type="region of interest" description="Disordered" evidence="1">
    <location>
        <begin position="96"/>
        <end position="115"/>
    </location>
</feature>
<protein>
    <submittedName>
        <fullName evidence="2">Uncharacterized protein</fullName>
    </submittedName>
</protein>
<comment type="caution">
    <text evidence="2">The sequence shown here is derived from an EMBL/GenBank/DDBJ whole genome shotgun (WGS) entry which is preliminary data.</text>
</comment>
<keyword evidence="3" id="KW-1185">Reference proteome</keyword>
<dbReference type="AlphaFoldDB" id="M2AUH3"/>
<name>M2AUH3_9BACT</name>
<accession>M2AUH3</accession>
<dbReference type="Proteomes" id="UP000011529">
    <property type="component" value="Unassembled WGS sequence"/>
</dbReference>
<sequence>MPNRDWGDEVIEPIVFAAQLMARCHLPKTTNFTRIKNSPSSCQSATTETGLTLDERYGYGRNGSTGVMPQWEQFKKPQQRLGIANPKMVCIDLKPCGTSRPSSTSAASSAASTKT</sequence>
<dbReference type="EMBL" id="ANMO01000252">
    <property type="protein sequence ID" value="EMB13659.1"/>
    <property type="molecule type" value="Genomic_DNA"/>
</dbReference>
<gene>
    <name evidence="2" type="ORF">RE6C_05605</name>
</gene>
<organism evidence="2 3">
    <name type="scientific">Rhodopirellula europaea 6C</name>
    <dbReference type="NCBI Taxonomy" id="1263867"/>
    <lineage>
        <taxon>Bacteria</taxon>
        <taxon>Pseudomonadati</taxon>
        <taxon>Planctomycetota</taxon>
        <taxon>Planctomycetia</taxon>
        <taxon>Pirellulales</taxon>
        <taxon>Pirellulaceae</taxon>
        <taxon>Rhodopirellula</taxon>
    </lineage>
</organism>
<reference evidence="2" key="1">
    <citation type="submission" date="2012-11" db="EMBL/GenBank/DDBJ databases">
        <title>Permanent draft genomes of Rhodopirellula europaea strain SH398 and 6C.</title>
        <authorList>
            <person name="Richter M."/>
            <person name="Richter-Heitmann T."/>
            <person name="Frank C."/>
            <person name="Harder J."/>
            <person name="Glockner F.O."/>
        </authorList>
    </citation>
    <scope>NUCLEOTIDE SEQUENCE</scope>
    <source>
        <strain evidence="2">6C</strain>
    </source>
</reference>
<evidence type="ECO:0000313" key="3">
    <source>
        <dbReference type="Proteomes" id="UP000011529"/>
    </source>
</evidence>
<feature type="compositionally biased region" description="Low complexity" evidence="1">
    <location>
        <begin position="98"/>
        <end position="115"/>
    </location>
</feature>
<reference evidence="2" key="2">
    <citation type="journal article" date="2013" name="Mar. Genomics">
        <title>Expression of sulfatases in Rhodopirellula baltica and the diversity of sulfatases in the genus Rhodopirellula.</title>
        <authorList>
            <person name="Wegner C.E."/>
            <person name="Richter-Heitmann T."/>
            <person name="Klindworth A."/>
            <person name="Klockow C."/>
            <person name="Richter M."/>
            <person name="Achstetter T."/>
            <person name="Glockner F.O."/>
            <person name="Harder J."/>
        </authorList>
    </citation>
    <scope>NUCLEOTIDE SEQUENCE [LARGE SCALE GENOMIC DNA]</scope>
    <source>
        <strain evidence="2">6C</strain>
    </source>
</reference>
<evidence type="ECO:0000256" key="1">
    <source>
        <dbReference type="SAM" id="MobiDB-lite"/>
    </source>
</evidence>